<dbReference type="EMBL" id="MW794305">
    <property type="protein sequence ID" value="QYB20098.1"/>
    <property type="molecule type" value="Genomic_DNA"/>
</dbReference>
<dbReference type="EMBL" id="MW794307">
    <property type="protein sequence ID" value="QYB20264.1"/>
    <property type="molecule type" value="Genomic_DNA"/>
</dbReference>
<dbReference type="EMBL" id="MN881998">
    <property type="protein sequence ID" value="QOE17419.1"/>
    <property type="molecule type" value="Genomic_DNA"/>
</dbReference>
<dbReference type="SUPFAM" id="SSF64496">
    <property type="entry name" value="DNA-binding domain of intron-encoded endonucleases"/>
    <property type="match status" value="1"/>
</dbReference>
<dbReference type="Pfam" id="PF07453">
    <property type="entry name" value="NUMOD1"/>
    <property type="match status" value="1"/>
</dbReference>
<dbReference type="SMART" id="SM00497">
    <property type="entry name" value="IENR1"/>
    <property type="match status" value="1"/>
</dbReference>
<feature type="domain" description="GIY-YIG" evidence="2">
    <location>
        <begin position="53"/>
        <end position="139"/>
    </location>
</feature>
<feature type="transmembrane region" description="Helical" evidence="1">
    <location>
        <begin position="16"/>
        <end position="34"/>
    </location>
</feature>
<accession>A0A7L8EXY5</accession>
<feature type="transmembrane region" description="Helical" evidence="1">
    <location>
        <begin position="233"/>
        <end position="249"/>
    </location>
</feature>
<dbReference type="SMART" id="SM00465">
    <property type="entry name" value="GIYc"/>
    <property type="match status" value="1"/>
</dbReference>
<dbReference type="InterPro" id="IPR010896">
    <property type="entry name" value="NUMOD1"/>
</dbReference>
<reference evidence="4" key="2">
    <citation type="journal article" date="2021" name="Front. Microbiol.">
        <title>Pan-Mitogenomics Approach Discovers Diversity and Dynamism in the Prominent Brown Rot Fungal Pathogens.</title>
        <authorList>
            <person name="Yildiz G."/>
            <person name="Ozkilinc H."/>
        </authorList>
    </citation>
    <scope>NUCLEOTIDE SEQUENCE</scope>
</reference>
<keyword evidence="3" id="KW-0540">Nuclease</keyword>
<keyword evidence="3" id="KW-0378">Hydrolase</keyword>
<dbReference type="EMBL" id="MW794306">
    <property type="protein sequence ID" value="QYB20164.1"/>
    <property type="molecule type" value="Genomic_DNA"/>
</dbReference>
<geneLocation type="mitochondrion" evidence="3"/>
<reference evidence="3" key="1">
    <citation type="journal article" date="2020" name="Sci. Rep.">
        <title>First characterization of the complete mitochondrial genome of fungal plant-pathogen Monilinia laxa which represents the mobile intron rich structure.</title>
        <authorList>
            <person name="Yildiz G."/>
            <person name="Ozkilinc H."/>
        </authorList>
    </citation>
    <scope>NUCLEOTIDE SEQUENCE</scope>
</reference>
<keyword evidence="1" id="KW-0472">Membrane</keyword>
<evidence type="ECO:0000313" key="3">
    <source>
        <dbReference type="EMBL" id="QOE17419.1"/>
    </source>
</evidence>
<keyword evidence="1" id="KW-1133">Transmembrane helix</keyword>
<keyword evidence="3" id="KW-0255">Endonuclease</keyword>
<protein>
    <submittedName>
        <fullName evidence="4">GIY-YIG endonuclease</fullName>
    </submittedName>
    <submittedName>
        <fullName evidence="3">LAGLIDADG endonuclease</fullName>
    </submittedName>
</protein>
<dbReference type="CDD" id="cd10445">
    <property type="entry name" value="GIY-YIG_bI1_like"/>
    <property type="match status" value="1"/>
</dbReference>
<evidence type="ECO:0000256" key="1">
    <source>
        <dbReference type="SAM" id="Phobius"/>
    </source>
</evidence>
<evidence type="ECO:0000313" key="4">
    <source>
        <dbReference type="EMBL" id="QYB19851.1"/>
    </source>
</evidence>
<organism evidence="3">
    <name type="scientific">Monilinia laxa</name>
    <name type="common">Brown rot fungus</name>
    <name type="synonym">Sclerotinia laxa</name>
    <dbReference type="NCBI Taxonomy" id="61186"/>
    <lineage>
        <taxon>Eukaryota</taxon>
        <taxon>Fungi</taxon>
        <taxon>Dikarya</taxon>
        <taxon>Ascomycota</taxon>
        <taxon>Pezizomycotina</taxon>
        <taxon>Leotiomycetes</taxon>
        <taxon>Helotiales</taxon>
        <taxon>Sclerotiniaceae</taxon>
        <taxon>Monilinia</taxon>
    </lineage>
</organism>
<proteinExistence type="predicted"/>
<sequence length="250" mass="28996">MIMRDVDCTGFFDNNLVYLFLVGGICYYTAYSFAKLYENADTQKSFILEENRDRSGIYLWRNLVNGNMYIGSSVRLRIRLLQYYNAEYLERNSSMRICRALLKYGYSNFSLTILEYCEPEECLVREKHYIDLMKPEYNLSQNPSSPWLGLKHTIEARAKMSTNTLGLSKSEEHKLKLSLADPKSVVVLVTDLTTNISTEYNSMSAAAKALGIGKASVIHYFSNNQKKPYKGRYLFSFFFLFFIIIINLYI</sequence>
<dbReference type="EMBL" id="MW794302">
    <property type="protein sequence ID" value="QYB19851.1"/>
    <property type="molecule type" value="Genomic_DNA"/>
</dbReference>
<dbReference type="NCBIfam" id="TIGR01453">
    <property type="entry name" value="grpIintron_endo"/>
    <property type="match status" value="1"/>
</dbReference>
<dbReference type="InterPro" id="IPR006350">
    <property type="entry name" value="Intron_endoG1"/>
</dbReference>
<dbReference type="InterPro" id="IPR003647">
    <property type="entry name" value="Intron_nuc_1_rpt"/>
</dbReference>
<name>A0A7L8EXY5_MONLA</name>
<dbReference type="PROSITE" id="PS50164">
    <property type="entry name" value="GIY_YIG"/>
    <property type="match status" value="1"/>
</dbReference>
<gene>
    <name evidence="3" type="primary">cob</name>
    <name evidence="4" type="synonym">HE</name>
</gene>
<dbReference type="EMBL" id="MW794308">
    <property type="protein sequence ID" value="QYB20349.1"/>
    <property type="molecule type" value="Genomic_DNA"/>
</dbReference>
<keyword evidence="3" id="KW-0496">Mitochondrion</keyword>
<dbReference type="EMBL" id="MW794304">
    <property type="protein sequence ID" value="QYB20020.1"/>
    <property type="molecule type" value="Genomic_DNA"/>
</dbReference>
<dbReference type="InterPro" id="IPR000305">
    <property type="entry name" value="GIY-YIG_endonuc"/>
</dbReference>
<dbReference type="GO" id="GO:0004519">
    <property type="term" value="F:endonuclease activity"/>
    <property type="evidence" value="ECO:0007669"/>
    <property type="project" value="UniProtKB-KW"/>
</dbReference>
<keyword evidence="1" id="KW-0812">Transmembrane</keyword>
<evidence type="ECO:0000259" key="2">
    <source>
        <dbReference type="PROSITE" id="PS50164"/>
    </source>
</evidence>
<dbReference type="Pfam" id="PF01541">
    <property type="entry name" value="GIY-YIG"/>
    <property type="match status" value="1"/>
</dbReference>
<dbReference type="GeneID" id="60235895"/>
<dbReference type="SUPFAM" id="SSF82771">
    <property type="entry name" value="GIY-YIG endonuclease"/>
    <property type="match status" value="1"/>
</dbReference>
<dbReference type="Gene3D" id="3.40.1440.10">
    <property type="entry name" value="GIY-YIG endonuclease"/>
    <property type="match status" value="1"/>
</dbReference>
<dbReference type="InterPro" id="IPR035901">
    <property type="entry name" value="GIY-YIG_endonuc_sf"/>
</dbReference>
<dbReference type="RefSeq" id="YP_009945055.1">
    <property type="nucleotide sequence ID" value="NC_051483.1"/>
</dbReference>
<dbReference type="AlphaFoldDB" id="A0A7L8EXY5"/>
<dbReference type="EMBL" id="MW794303">
    <property type="protein sequence ID" value="QYB19936.1"/>
    <property type="molecule type" value="Genomic_DNA"/>
</dbReference>